<evidence type="ECO:0000313" key="1">
    <source>
        <dbReference type="EMBL" id="MBW63313.1"/>
    </source>
</evidence>
<dbReference type="AlphaFoldDB" id="A0A2M4CDC3"/>
<proteinExistence type="predicted"/>
<organism evidence="1">
    <name type="scientific">Anopheles marajoara</name>
    <dbReference type="NCBI Taxonomy" id="58244"/>
    <lineage>
        <taxon>Eukaryota</taxon>
        <taxon>Metazoa</taxon>
        <taxon>Ecdysozoa</taxon>
        <taxon>Arthropoda</taxon>
        <taxon>Hexapoda</taxon>
        <taxon>Insecta</taxon>
        <taxon>Pterygota</taxon>
        <taxon>Neoptera</taxon>
        <taxon>Endopterygota</taxon>
        <taxon>Diptera</taxon>
        <taxon>Nematocera</taxon>
        <taxon>Culicoidea</taxon>
        <taxon>Culicidae</taxon>
        <taxon>Anophelinae</taxon>
        <taxon>Anopheles</taxon>
    </lineage>
</organism>
<name>A0A2M4CDC3_9DIPT</name>
<sequence length="73" mass="7983">MIGFLVVFCGIPAEATVRMPVQSSGLDSTAHPTDSQRAPLLSALNSISLCRRRYNERCRFAFAFAQGHAAPSW</sequence>
<dbReference type="EMBL" id="GGFJ01014172">
    <property type="protein sequence ID" value="MBW63313.1"/>
    <property type="molecule type" value="Transcribed_RNA"/>
</dbReference>
<protein>
    <submittedName>
        <fullName evidence="1">Putative secreted protein</fullName>
    </submittedName>
</protein>
<accession>A0A2M4CDC3</accession>
<reference evidence="1" key="1">
    <citation type="submission" date="2018-01" db="EMBL/GenBank/DDBJ databases">
        <title>An insight into the sialome of Amazonian anophelines.</title>
        <authorList>
            <person name="Ribeiro J.M."/>
            <person name="Scarpassa V."/>
            <person name="Calvo E."/>
        </authorList>
    </citation>
    <scope>NUCLEOTIDE SEQUENCE</scope>
    <source>
        <tissue evidence="1">Salivary glands</tissue>
    </source>
</reference>